<dbReference type="PANTHER" id="PTHR32552">
    <property type="entry name" value="FERRICHROME IRON RECEPTOR-RELATED"/>
    <property type="match status" value="1"/>
</dbReference>
<dbReference type="CDD" id="cd01347">
    <property type="entry name" value="ligand_gated_channel"/>
    <property type="match status" value="1"/>
</dbReference>
<evidence type="ECO:0000256" key="13">
    <source>
        <dbReference type="RuleBase" id="RU003357"/>
    </source>
</evidence>
<dbReference type="FunFam" id="2.40.170.20:FF:000005">
    <property type="entry name" value="TonB-dependent siderophore receptor"/>
    <property type="match status" value="1"/>
</dbReference>
<dbReference type="NCBIfam" id="TIGR01783">
    <property type="entry name" value="TonB-siderophor"/>
    <property type="match status" value="1"/>
</dbReference>
<feature type="domain" description="TonB-dependent receptor-like beta-barrel" evidence="15">
    <location>
        <begin position="243"/>
        <end position="687"/>
    </location>
</feature>
<dbReference type="InterPro" id="IPR039426">
    <property type="entry name" value="TonB-dep_rcpt-like"/>
</dbReference>
<keyword evidence="7" id="KW-0406">Ion transport</keyword>
<reference evidence="18" key="1">
    <citation type="journal article" date="2022" name="ISME J.">
        <title>Genetic and phylogenetic analysis of dissimilatory iodate-reducing bacteria identifies potential niches across the world's oceans.</title>
        <authorList>
            <person name="Reyes-Umana V."/>
            <person name="Henning Z."/>
            <person name="Lee K."/>
            <person name="Barnum T.P."/>
            <person name="Coates J.D."/>
        </authorList>
    </citation>
    <scope>NUCLEOTIDE SEQUENCE [LARGE SCALE GENOMIC DNA]</scope>
    <source>
        <strain evidence="18">IR12</strain>
    </source>
</reference>
<feature type="signal peptide" evidence="14">
    <location>
        <begin position="1"/>
        <end position="28"/>
    </location>
</feature>
<evidence type="ECO:0000256" key="9">
    <source>
        <dbReference type="ARBA" id="ARBA00023136"/>
    </source>
</evidence>
<proteinExistence type="inferred from homology"/>
<dbReference type="InterPro" id="IPR037066">
    <property type="entry name" value="Plug_dom_sf"/>
</dbReference>
<evidence type="ECO:0000256" key="11">
    <source>
        <dbReference type="ARBA" id="ARBA00023237"/>
    </source>
</evidence>
<dbReference type="SUPFAM" id="SSF56935">
    <property type="entry name" value="Porins"/>
    <property type="match status" value="1"/>
</dbReference>
<dbReference type="InterPro" id="IPR000531">
    <property type="entry name" value="Beta-barrel_TonB"/>
</dbReference>
<keyword evidence="8 13" id="KW-0798">TonB box</keyword>
<sequence length="718" mass="78739">MCAPPTRLVRPVLYAGLGALAACTNAWAQTAQPVGDVVLPTVQVQETSGTQYYQLDASGATRTGTPLREVPQAVRVLPRQVLDDVEAVRLDDTLDLVSGVSRQNNFGGTWDNIAIRGFSGHENTGMSLLRNGFSSNRGFNAPRDMANVENVEFLKGPSAALYGNSEPGGTVNIVTKKPQFKASHGVEFYAGTHDSYRTALDTTGPIGANLAYRLNVAAEDKAGVRDHVDSERQLVAPALTWVLSERSFLSYDGEYLRQQAPLDRGIVAVNGKLHAVPRENFLGDPNDGDVTQENHTHQITLEHELSEQWRGRLGIAYKRSTLEGTSSEVKPFVDVTGDSVTLRRRYRDYASDDLTVQGELQGQLELGGMRHTVLVGAEAYRFDTDVLMRQLNNAMRIDNIRNTPVYTTLASGSGAVITNRSETQDNTALFVQDEIQLTDRWKLLAGLRYDRFEETIDNHLNGSTVEQTHSAVSPRIGVTYLIDRQWSWYAAAGQSFRPNTGTDANGNAFDPEKGRALETGVKFESADKRLGATLSVFQIDKENVLTGSDPNGVFSIAAGEVRSRGIEFDLSGKLSQNLRVSASYAWLDTEVTKDTGGAVDWWTGQVVNLEGKPLANVPTHSASLFAMWEAPLADGGLWGAGGGVTHIGERSGNYIDTFTLPAYTTVKLSAYWQMVRQLRLTLSVENLFDREYIASSYDRSWLTPGEPRTVTLGAHYKF</sequence>
<keyword evidence="10 17" id="KW-0675">Receptor</keyword>
<evidence type="ECO:0000256" key="5">
    <source>
        <dbReference type="ARBA" id="ARBA00022692"/>
    </source>
</evidence>
<dbReference type="EMBL" id="JAEKFT010000015">
    <property type="protein sequence ID" value="MBT0962284.1"/>
    <property type="molecule type" value="Genomic_DNA"/>
</dbReference>
<evidence type="ECO:0000256" key="14">
    <source>
        <dbReference type="SAM" id="SignalP"/>
    </source>
</evidence>
<protein>
    <submittedName>
        <fullName evidence="17">TonB-dependent siderophore receptor</fullName>
    </submittedName>
</protein>
<dbReference type="GO" id="GO:0038023">
    <property type="term" value="F:signaling receptor activity"/>
    <property type="evidence" value="ECO:0007669"/>
    <property type="project" value="InterPro"/>
</dbReference>
<gene>
    <name evidence="17" type="ORF">I8J34_13980</name>
</gene>
<keyword evidence="5 12" id="KW-0812">Transmembrane</keyword>
<dbReference type="Proteomes" id="UP000694660">
    <property type="component" value="Unassembled WGS sequence"/>
</dbReference>
<evidence type="ECO:0000256" key="4">
    <source>
        <dbReference type="ARBA" id="ARBA00022452"/>
    </source>
</evidence>
<dbReference type="FunFam" id="2.170.130.10:FF:000001">
    <property type="entry name" value="Catecholate siderophore TonB-dependent receptor"/>
    <property type="match status" value="1"/>
</dbReference>
<feature type="domain" description="TonB-dependent receptor plug" evidence="16">
    <location>
        <begin position="67"/>
        <end position="170"/>
    </location>
</feature>
<accession>A0A944DPH0</accession>
<evidence type="ECO:0000313" key="18">
    <source>
        <dbReference type="Proteomes" id="UP000694660"/>
    </source>
</evidence>
<dbReference type="GO" id="GO:0009279">
    <property type="term" value="C:cell outer membrane"/>
    <property type="evidence" value="ECO:0007669"/>
    <property type="project" value="UniProtKB-SubCell"/>
</dbReference>
<dbReference type="RefSeq" id="WP_214362231.1">
    <property type="nucleotide sequence ID" value="NZ_JAEKFT010000015.1"/>
</dbReference>
<dbReference type="InterPro" id="IPR012910">
    <property type="entry name" value="Plug_dom"/>
</dbReference>
<dbReference type="GO" id="GO:0015891">
    <property type="term" value="P:siderophore transport"/>
    <property type="evidence" value="ECO:0007669"/>
    <property type="project" value="InterPro"/>
</dbReference>
<dbReference type="PANTHER" id="PTHR32552:SF90">
    <property type="entry name" value="METAL-PSEUDOPALINE RECEPTOR CNTO"/>
    <property type="match status" value="1"/>
</dbReference>
<dbReference type="InterPro" id="IPR036942">
    <property type="entry name" value="Beta-barrel_TonB_sf"/>
</dbReference>
<dbReference type="AlphaFoldDB" id="A0A944DPH0"/>
<dbReference type="GO" id="GO:0015344">
    <property type="term" value="F:siderophore uptake transmembrane transporter activity"/>
    <property type="evidence" value="ECO:0007669"/>
    <property type="project" value="TreeGrafter"/>
</dbReference>
<dbReference type="Gene3D" id="2.170.130.10">
    <property type="entry name" value="TonB-dependent receptor, plug domain"/>
    <property type="match status" value="1"/>
</dbReference>
<evidence type="ECO:0000313" key="17">
    <source>
        <dbReference type="EMBL" id="MBT0962284.1"/>
    </source>
</evidence>
<keyword evidence="9 12" id="KW-0472">Membrane</keyword>
<name>A0A944DPH0_DENI1</name>
<keyword evidence="6 14" id="KW-0732">Signal</keyword>
<keyword evidence="3 12" id="KW-0813">Transport</keyword>
<evidence type="ECO:0000259" key="15">
    <source>
        <dbReference type="Pfam" id="PF00593"/>
    </source>
</evidence>
<comment type="subcellular location">
    <subcellularLocation>
        <location evidence="1 12">Cell outer membrane</location>
        <topology evidence="1 12">Multi-pass membrane protein</topology>
    </subcellularLocation>
</comment>
<comment type="similarity">
    <text evidence="2 12 13">Belongs to the TonB-dependent receptor family.</text>
</comment>
<dbReference type="PROSITE" id="PS51257">
    <property type="entry name" value="PROKAR_LIPOPROTEIN"/>
    <property type="match status" value="1"/>
</dbReference>
<dbReference type="InterPro" id="IPR010105">
    <property type="entry name" value="TonB_sidphr_rcpt"/>
</dbReference>
<evidence type="ECO:0000256" key="6">
    <source>
        <dbReference type="ARBA" id="ARBA00022729"/>
    </source>
</evidence>
<keyword evidence="4 12" id="KW-1134">Transmembrane beta strand</keyword>
<evidence type="ECO:0000256" key="2">
    <source>
        <dbReference type="ARBA" id="ARBA00009810"/>
    </source>
</evidence>
<organism evidence="17 18">
    <name type="scientific">Denitromonas iodatirespirans</name>
    <dbReference type="NCBI Taxonomy" id="2795389"/>
    <lineage>
        <taxon>Bacteria</taxon>
        <taxon>Pseudomonadati</taxon>
        <taxon>Pseudomonadota</taxon>
        <taxon>Betaproteobacteria</taxon>
        <taxon>Rhodocyclales</taxon>
        <taxon>Zoogloeaceae</taxon>
        <taxon>Denitromonas</taxon>
    </lineage>
</organism>
<keyword evidence="11 12" id="KW-0998">Cell outer membrane</keyword>
<evidence type="ECO:0000256" key="10">
    <source>
        <dbReference type="ARBA" id="ARBA00023170"/>
    </source>
</evidence>
<dbReference type="PROSITE" id="PS52016">
    <property type="entry name" value="TONB_DEPENDENT_REC_3"/>
    <property type="match status" value="1"/>
</dbReference>
<feature type="chain" id="PRO_5036738507" evidence="14">
    <location>
        <begin position="29"/>
        <end position="718"/>
    </location>
</feature>
<dbReference type="Pfam" id="PF00593">
    <property type="entry name" value="TonB_dep_Rec_b-barrel"/>
    <property type="match status" value="1"/>
</dbReference>
<keyword evidence="18" id="KW-1185">Reference proteome</keyword>
<evidence type="ECO:0000256" key="8">
    <source>
        <dbReference type="ARBA" id="ARBA00023077"/>
    </source>
</evidence>
<dbReference type="Gene3D" id="2.40.170.20">
    <property type="entry name" value="TonB-dependent receptor, beta-barrel domain"/>
    <property type="match status" value="1"/>
</dbReference>
<evidence type="ECO:0000256" key="1">
    <source>
        <dbReference type="ARBA" id="ARBA00004571"/>
    </source>
</evidence>
<comment type="caution">
    <text evidence="17">The sequence shown here is derived from an EMBL/GenBank/DDBJ whole genome shotgun (WGS) entry which is preliminary data.</text>
</comment>
<dbReference type="Pfam" id="PF07715">
    <property type="entry name" value="Plug"/>
    <property type="match status" value="1"/>
</dbReference>
<evidence type="ECO:0000256" key="12">
    <source>
        <dbReference type="PROSITE-ProRule" id="PRU01360"/>
    </source>
</evidence>
<evidence type="ECO:0000256" key="3">
    <source>
        <dbReference type="ARBA" id="ARBA00022448"/>
    </source>
</evidence>
<evidence type="ECO:0000259" key="16">
    <source>
        <dbReference type="Pfam" id="PF07715"/>
    </source>
</evidence>
<evidence type="ECO:0000256" key="7">
    <source>
        <dbReference type="ARBA" id="ARBA00023065"/>
    </source>
</evidence>